<protein>
    <submittedName>
        <fullName evidence="1">Uncharacterized protein</fullName>
    </submittedName>
</protein>
<comment type="caution">
    <text evidence="1">The sequence shown here is derived from an EMBL/GenBank/DDBJ whole genome shotgun (WGS) entry which is preliminary data.</text>
</comment>
<dbReference type="RefSeq" id="WP_201376104.1">
    <property type="nucleotide sequence ID" value="NZ_BNJG01000003.1"/>
</dbReference>
<dbReference type="Proteomes" id="UP000654345">
    <property type="component" value="Unassembled WGS sequence"/>
</dbReference>
<evidence type="ECO:0000313" key="1">
    <source>
        <dbReference type="EMBL" id="GHO59979.1"/>
    </source>
</evidence>
<sequence length="68" mass="7425">MLDMISVGLISRVWSATDERNHLLLSSVACLFAGLSLCPLGKWRLLPLTPGAGIHTMDECLLRIFTVA</sequence>
<organism evidence="1 2">
    <name type="scientific">Ktedonobacter robiniae</name>
    <dbReference type="NCBI Taxonomy" id="2778365"/>
    <lineage>
        <taxon>Bacteria</taxon>
        <taxon>Bacillati</taxon>
        <taxon>Chloroflexota</taxon>
        <taxon>Ktedonobacteria</taxon>
        <taxon>Ktedonobacterales</taxon>
        <taxon>Ktedonobacteraceae</taxon>
        <taxon>Ktedonobacter</taxon>
    </lineage>
</organism>
<dbReference type="EMBL" id="BNJG01000003">
    <property type="protein sequence ID" value="GHO59979.1"/>
    <property type="molecule type" value="Genomic_DNA"/>
</dbReference>
<gene>
    <name evidence="1" type="ORF">KSB_84540</name>
</gene>
<evidence type="ECO:0000313" key="2">
    <source>
        <dbReference type="Proteomes" id="UP000654345"/>
    </source>
</evidence>
<name>A0ABQ3V511_9CHLR</name>
<reference evidence="1 2" key="1">
    <citation type="journal article" date="2021" name="Int. J. Syst. Evol. Microbiol.">
        <title>Reticulibacter mediterranei gen. nov., sp. nov., within the new family Reticulibacteraceae fam. nov., and Ktedonospora formicarum gen. nov., sp. nov., Ktedonobacter robiniae sp. nov., Dictyobacter formicarum sp. nov. and Dictyobacter arantiisoli sp. nov., belonging to the class Ktedonobacteria.</title>
        <authorList>
            <person name="Yabe S."/>
            <person name="Zheng Y."/>
            <person name="Wang C.M."/>
            <person name="Sakai Y."/>
            <person name="Abe K."/>
            <person name="Yokota A."/>
            <person name="Donadio S."/>
            <person name="Cavaletti L."/>
            <person name="Monciardini P."/>
        </authorList>
    </citation>
    <scope>NUCLEOTIDE SEQUENCE [LARGE SCALE GENOMIC DNA]</scope>
    <source>
        <strain evidence="1 2">SOSP1-30</strain>
    </source>
</reference>
<proteinExistence type="predicted"/>
<keyword evidence="2" id="KW-1185">Reference proteome</keyword>
<accession>A0ABQ3V511</accession>